<dbReference type="PANTHER" id="PTHR33463">
    <property type="entry name" value="NB-ARC DOMAIN-CONTAINING PROTEIN-RELATED"/>
    <property type="match status" value="1"/>
</dbReference>
<dbReference type="Gene3D" id="1.10.8.430">
    <property type="entry name" value="Helical domain of apoptotic protease-activating factors"/>
    <property type="match status" value="2"/>
</dbReference>
<name>A0A2N9HRG8_FAGSY</name>
<protein>
    <recommendedName>
        <fullName evidence="4">AAA+ ATPase domain-containing protein</fullName>
    </recommendedName>
</protein>
<dbReference type="PANTHER" id="PTHR33463:SF186">
    <property type="entry name" value="NB-ARC DOMAIN-CONTAINING PROTEIN"/>
    <property type="match status" value="1"/>
</dbReference>
<dbReference type="SUPFAM" id="SSF52540">
    <property type="entry name" value="P-loop containing nucleoside triphosphate hydrolases"/>
    <property type="match status" value="2"/>
</dbReference>
<dbReference type="GO" id="GO:0006952">
    <property type="term" value="P:defense response"/>
    <property type="evidence" value="ECO:0007669"/>
    <property type="project" value="UniProtKB-KW"/>
</dbReference>
<proteinExistence type="predicted"/>
<dbReference type="InterPro" id="IPR002182">
    <property type="entry name" value="NB-ARC"/>
</dbReference>
<dbReference type="PRINTS" id="PR00364">
    <property type="entry name" value="DISEASERSIST"/>
</dbReference>
<dbReference type="InterPro" id="IPR003593">
    <property type="entry name" value="AAA+_ATPase"/>
</dbReference>
<keyword evidence="1" id="KW-0547">Nucleotide-binding</keyword>
<dbReference type="EMBL" id="OIVN01003891">
    <property type="protein sequence ID" value="SPD14229.1"/>
    <property type="molecule type" value="Genomic_DNA"/>
</dbReference>
<dbReference type="FunFam" id="3.40.50.300:FF:001091">
    <property type="entry name" value="Probable disease resistance protein At1g61300"/>
    <property type="match status" value="2"/>
</dbReference>
<evidence type="ECO:0000259" key="4">
    <source>
        <dbReference type="SMART" id="SM00382"/>
    </source>
</evidence>
<feature type="domain" description="AAA+ ATPase" evidence="4">
    <location>
        <begin position="270"/>
        <end position="398"/>
    </location>
</feature>
<dbReference type="InterPro" id="IPR027417">
    <property type="entry name" value="P-loop_NTPase"/>
</dbReference>
<evidence type="ECO:0000256" key="1">
    <source>
        <dbReference type="ARBA" id="ARBA00022741"/>
    </source>
</evidence>
<gene>
    <name evidence="5" type="ORF">FSB_LOCUS42111</name>
</gene>
<evidence type="ECO:0000256" key="2">
    <source>
        <dbReference type="ARBA" id="ARBA00022821"/>
    </source>
</evidence>
<evidence type="ECO:0000256" key="3">
    <source>
        <dbReference type="ARBA" id="ARBA00022840"/>
    </source>
</evidence>
<evidence type="ECO:0000313" key="5">
    <source>
        <dbReference type="EMBL" id="SPD14229.1"/>
    </source>
</evidence>
<dbReference type="GO" id="GO:0005524">
    <property type="term" value="F:ATP binding"/>
    <property type="evidence" value="ECO:0007669"/>
    <property type="project" value="UniProtKB-KW"/>
</dbReference>
<reference evidence="5" key="1">
    <citation type="submission" date="2018-02" db="EMBL/GenBank/DDBJ databases">
        <authorList>
            <person name="Cohen D.B."/>
            <person name="Kent A.D."/>
        </authorList>
    </citation>
    <scope>NUCLEOTIDE SEQUENCE</scope>
</reference>
<dbReference type="InterPro" id="IPR042197">
    <property type="entry name" value="Apaf_helical"/>
</dbReference>
<dbReference type="InterPro" id="IPR050905">
    <property type="entry name" value="Plant_NBS-LRR"/>
</dbReference>
<sequence>MHAAKIEDKPSLYKVVEEILGLLKDRDVKRIGLWGSGGIGKTTIMRNLNNHEDIAKMFDIVIWVTISKDRSEEKLQRAITDWLKMNMEGITNPDEIAWRISKELECKKYLLLLDEVWNILDLPKLGIQDNQKDSKVVLATRFPKICCDMKTELINMKQMFGADAWKMFTEKVGQNVNLPFIEPIAKLVVRECVGFPLLIDKVASTFRQKKDNSFLWNYGLTSLRRWDSFKVQGMDELIESLKFCYEAKIEDKPSLYKVVEEVLGLLKDRDVKRIGLWGSGGIGKTTIMRNLNNHEDIAKMFDIVIWVTISKDRSEEKLQRAITDRLKMNMEGITNPDEIAWRISKELECKKYLLLLDEVWNILDLPKLGIQDNQKDSKVVLATRFPKICCDIKTELINMKQMFGADAWKMFTEKVGQNVNLPFIEPIAKLVVRECVGFPLLIDKVASTFRQKKDNSFLWNYGLTSLRRWDSFKVQGIDELIESLKFCYEEDLSPSYITMHQRQAHLTTVDSKFVQILIQMLGKVRTHGHGSFIILPDLPSRDLPSLCFKKSRGLLSHVIESNCSKHLVFDSSQLFDSMEGKSVDEWSCSVKRLDTVTISRGGPGQGRGGRPS</sequence>
<dbReference type="SMART" id="SM00382">
    <property type="entry name" value="AAA"/>
    <property type="match status" value="2"/>
</dbReference>
<dbReference type="AlphaFoldDB" id="A0A2N9HRG8"/>
<dbReference type="Pfam" id="PF00931">
    <property type="entry name" value="NB-ARC"/>
    <property type="match status" value="2"/>
</dbReference>
<keyword evidence="2" id="KW-0611">Plant defense</keyword>
<organism evidence="5">
    <name type="scientific">Fagus sylvatica</name>
    <name type="common">Beechnut</name>
    <dbReference type="NCBI Taxonomy" id="28930"/>
    <lineage>
        <taxon>Eukaryota</taxon>
        <taxon>Viridiplantae</taxon>
        <taxon>Streptophyta</taxon>
        <taxon>Embryophyta</taxon>
        <taxon>Tracheophyta</taxon>
        <taxon>Spermatophyta</taxon>
        <taxon>Magnoliopsida</taxon>
        <taxon>eudicotyledons</taxon>
        <taxon>Gunneridae</taxon>
        <taxon>Pentapetalae</taxon>
        <taxon>rosids</taxon>
        <taxon>fabids</taxon>
        <taxon>Fagales</taxon>
        <taxon>Fagaceae</taxon>
        <taxon>Fagus</taxon>
    </lineage>
</organism>
<feature type="domain" description="AAA+ ATPase" evidence="4">
    <location>
        <begin position="27"/>
        <end position="160"/>
    </location>
</feature>
<dbReference type="GO" id="GO:0043531">
    <property type="term" value="F:ADP binding"/>
    <property type="evidence" value="ECO:0007669"/>
    <property type="project" value="InterPro"/>
</dbReference>
<keyword evidence="3" id="KW-0067">ATP-binding</keyword>
<dbReference type="Gene3D" id="3.40.50.300">
    <property type="entry name" value="P-loop containing nucleotide triphosphate hydrolases"/>
    <property type="match status" value="2"/>
</dbReference>
<accession>A0A2N9HRG8</accession>